<reference evidence="2" key="1">
    <citation type="submission" date="2020-05" db="EMBL/GenBank/DDBJ databases">
        <title>WGS assembly of Panicum virgatum.</title>
        <authorList>
            <person name="Lovell J.T."/>
            <person name="Jenkins J."/>
            <person name="Shu S."/>
            <person name="Juenger T.E."/>
            <person name="Schmutz J."/>
        </authorList>
    </citation>
    <scope>NUCLEOTIDE SEQUENCE</scope>
    <source>
        <strain evidence="2">AP13</strain>
    </source>
</reference>
<keyword evidence="3" id="KW-1185">Reference proteome</keyword>
<accession>A0A8T0VDY9</accession>
<feature type="compositionally biased region" description="Polar residues" evidence="1">
    <location>
        <begin position="250"/>
        <end position="265"/>
    </location>
</feature>
<gene>
    <name evidence="2" type="ORF">PVAP13_2NG045200</name>
</gene>
<feature type="compositionally biased region" description="Acidic residues" evidence="1">
    <location>
        <begin position="220"/>
        <end position="234"/>
    </location>
</feature>
<evidence type="ECO:0000256" key="1">
    <source>
        <dbReference type="SAM" id="MobiDB-lite"/>
    </source>
</evidence>
<proteinExistence type="predicted"/>
<dbReference type="Proteomes" id="UP000823388">
    <property type="component" value="Chromosome 2N"/>
</dbReference>
<dbReference type="PANTHER" id="PTHR33170">
    <property type="entry name" value="DUF4283 DOMAIN-CONTAINING PROTEIN-RELATED"/>
    <property type="match status" value="1"/>
</dbReference>
<evidence type="ECO:0008006" key="4">
    <source>
        <dbReference type="Google" id="ProtNLM"/>
    </source>
</evidence>
<organism evidence="2 3">
    <name type="scientific">Panicum virgatum</name>
    <name type="common">Blackwell switchgrass</name>
    <dbReference type="NCBI Taxonomy" id="38727"/>
    <lineage>
        <taxon>Eukaryota</taxon>
        <taxon>Viridiplantae</taxon>
        <taxon>Streptophyta</taxon>
        <taxon>Embryophyta</taxon>
        <taxon>Tracheophyta</taxon>
        <taxon>Spermatophyta</taxon>
        <taxon>Magnoliopsida</taxon>
        <taxon>Liliopsida</taxon>
        <taxon>Poales</taxon>
        <taxon>Poaceae</taxon>
        <taxon>PACMAD clade</taxon>
        <taxon>Panicoideae</taxon>
        <taxon>Panicodae</taxon>
        <taxon>Paniceae</taxon>
        <taxon>Panicinae</taxon>
        <taxon>Panicum</taxon>
        <taxon>Panicum sect. Hiantes</taxon>
    </lineage>
</organism>
<feature type="compositionally biased region" description="Basic and acidic residues" evidence="1">
    <location>
        <begin position="235"/>
        <end position="249"/>
    </location>
</feature>
<name>A0A8T0VDY9_PANVG</name>
<dbReference type="EMBL" id="CM029040">
    <property type="protein sequence ID" value="KAG2631756.1"/>
    <property type="molecule type" value="Genomic_DNA"/>
</dbReference>
<evidence type="ECO:0000313" key="3">
    <source>
        <dbReference type="Proteomes" id="UP000823388"/>
    </source>
</evidence>
<protein>
    <recommendedName>
        <fullName evidence="4">DUF4283 domain-containing protein</fullName>
    </recommendedName>
</protein>
<evidence type="ECO:0000313" key="2">
    <source>
        <dbReference type="EMBL" id="KAG2631756.1"/>
    </source>
</evidence>
<dbReference type="AlphaFoldDB" id="A0A8T0VDY9"/>
<comment type="caution">
    <text evidence="2">The sequence shown here is derived from an EMBL/GenBank/DDBJ whole genome shotgun (WGS) entry which is preliminary data.</text>
</comment>
<feature type="region of interest" description="Disordered" evidence="1">
    <location>
        <begin position="205"/>
        <end position="265"/>
    </location>
</feature>
<sequence>MDACPIWNQQHPVASFYGSASNGLDFYHVEVSEEGHSQWLNLTNCGVVNVIIGQISVLELEKKLAEIYCKDWPWQIRELEEGKFLVRFPPHKKVADIKNYPSFNLRRQGVQVEVLEWVGDTVPFAELSKVWVQLRGIPPKWCVWKVIAQIASSFGILLAVDWPSIFKSFYEVVRIKIACRDPTKILFERLFEMKKSLFVLSMKVEGDQQTQSTQPKKDDDPDDNDDEADDLDGDLDGHGHMDTDKENHSDQTGSTPNMPAHRQNNGNMKARTVACNPVPHQDLIQLQQMLDKMNFPLDQKTNKESTDKHLVQCHEMEESEEMRGCEKFRQLAREGLDTRVTSDLLRDMELVDGDSEPDIDISEDMELTKKVFQCNSIKRNLYDDLEKCVDTLEEGNNEGKVAPADKKKTK</sequence>